<dbReference type="AlphaFoldDB" id="A0A857DN78"/>
<gene>
    <name evidence="1" type="ORF">GQ588_04715</name>
</gene>
<name>A0A857DN78_9FIRM</name>
<sequence length="168" mass="19641">MLKNYYRSLNELWVKKAIIKNLRKNANEIRNILLDVNELVPSRGIVTQYMAVSGGCVYVCDRSAQNYYEFTSSVEKFEKRLAALLHRGVKLKIQIIYLESAIEGITYALSLLDPVDRTICEKCYGLKEHSNLQIAKELRMDEKTIRYRRKKINQKLNLYLQDCLCVNQ</sequence>
<evidence type="ECO:0000313" key="1">
    <source>
        <dbReference type="EMBL" id="QHA01872.1"/>
    </source>
</evidence>
<dbReference type="InterPro" id="IPR013324">
    <property type="entry name" value="RNA_pol_sigma_r3/r4-like"/>
</dbReference>
<evidence type="ECO:0000313" key="2">
    <source>
        <dbReference type="Proteomes" id="UP000430508"/>
    </source>
</evidence>
<organism evidence="1 2">
    <name type="scientific">Dehalobacter restrictus</name>
    <dbReference type="NCBI Taxonomy" id="55583"/>
    <lineage>
        <taxon>Bacteria</taxon>
        <taxon>Bacillati</taxon>
        <taxon>Bacillota</taxon>
        <taxon>Clostridia</taxon>
        <taxon>Eubacteriales</taxon>
        <taxon>Desulfitobacteriaceae</taxon>
        <taxon>Dehalobacter</taxon>
    </lineage>
</organism>
<reference evidence="1 2" key="1">
    <citation type="submission" date="2019-12" db="EMBL/GenBank/DDBJ databases">
        <title>Sequence classification of anaerobic respiratory reductive dehalogenases: First we see many, then we see few.</title>
        <authorList>
            <person name="Molenda O."/>
            <person name="Puentes Jacome L.A."/>
            <person name="Cao X."/>
            <person name="Nesbo C.L."/>
            <person name="Tang S."/>
            <person name="Morson N."/>
            <person name="Patron J."/>
            <person name="Lomheim L."/>
            <person name="Wishart D.S."/>
            <person name="Edwards E.A."/>
        </authorList>
    </citation>
    <scope>NUCLEOTIDE SEQUENCE [LARGE SCALE GENOMIC DNA]</scope>
    <source>
        <strain evidence="1 2">12DCA</strain>
    </source>
</reference>
<dbReference type="EMBL" id="CP046996">
    <property type="protein sequence ID" value="QHA01872.1"/>
    <property type="molecule type" value="Genomic_DNA"/>
</dbReference>
<proteinExistence type="predicted"/>
<dbReference type="Proteomes" id="UP000430508">
    <property type="component" value="Chromosome"/>
</dbReference>
<accession>A0A857DN78</accession>
<protein>
    <submittedName>
        <fullName evidence="1">Uncharacterized protein</fullName>
    </submittedName>
</protein>
<dbReference type="SUPFAM" id="SSF88659">
    <property type="entry name" value="Sigma3 and sigma4 domains of RNA polymerase sigma factors"/>
    <property type="match status" value="1"/>
</dbReference>